<dbReference type="InterPro" id="IPR016187">
    <property type="entry name" value="CTDL_fold"/>
</dbReference>
<keyword evidence="1" id="KW-0732">Signal</keyword>
<reference evidence="3 4" key="1">
    <citation type="submission" date="2020-06" db="EMBL/GenBank/DDBJ databases">
        <authorList>
            <person name="Li R."/>
            <person name="Bekaert M."/>
        </authorList>
    </citation>
    <scope>NUCLEOTIDE SEQUENCE [LARGE SCALE GENOMIC DNA]</scope>
    <source>
        <strain evidence="4">wild</strain>
    </source>
</reference>
<keyword evidence="4" id="KW-1185">Reference proteome</keyword>
<dbReference type="AlphaFoldDB" id="A0A6J8DHA0"/>
<evidence type="ECO:0000256" key="1">
    <source>
        <dbReference type="SAM" id="SignalP"/>
    </source>
</evidence>
<feature type="signal peptide" evidence="1">
    <location>
        <begin position="1"/>
        <end position="20"/>
    </location>
</feature>
<evidence type="ECO:0000313" key="4">
    <source>
        <dbReference type="Proteomes" id="UP000507470"/>
    </source>
</evidence>
<dbReference type="OrthoDB" id="6054190at2759"/>
<dbReference type="EMBL" id="CACVKT020007413">
    <property type="protein sequence ID" value="CAC5407395.1"/>
    <property type="molecule type" value="Genomic_DNA"/>
</dbReference>
<dbReference type="SUPFAM" id="SSF56436">
    <property type="entry name" value="C-type lectin-like"/>
    <property type="match status" value="1"/>
</dbReference>
<dbReference type="Gene3D" id="3.10.100.10">
    <property type="entry name" value="Mannose-Binding Protein A, subunit A"/>
    <property type="match status" value="1"/>
</dbReference>
<accession>A0A6J8DHA0</accession>
<dbReference type="SMART" id="SM00034">
    <property type="entry name" value="CLECT"/>
    <property type="match status" value="1"/>
</dbReference>
<proteinExistence type="predicted"/>
<feature type="domain" description="C-type lectin" evidence="2">
    <location>
        <begin position="77"/>
        <end position="223"/>
    </location>
</feature>
<sequence length="230" mass="25424">MKIQLVAALLCLIMFLHSEGKYLGSAHYKGRAKGHYKSRNKGHYELGGKIHNHDKYKSTGNSPSPCEAPCKSLPTTCPKGYTKLCDQTISPNCYLFGGNSMLDFTSWHVALARCLNTPGAYLWIPETLEEAEAVRVKFNIIEAGFDVYTGANNLADNNTYVFAVTNDPFDWDNLAFGIQDGNLGLEASSGCLELEFNFYDNGTAYFGWDSDKCGEELEAYICEFPIASSS</sequence>
<dbReference type="Proteomes" id="UP000507470">
    <property type="component" value="Unassembled WGS sequence"/>
</dbReference>
<protein>
    <recommendedName>
        <fullName evidence="2">C-type lectin domain-containing protein</fullName>
    </recommendedName>
</protein>
<dbReference type="InterPro" id="IPR016186">
    <property type="entry name" value="C-type_lectin-like/link_sf"/>
</dbReference>
<evidence type="ECO:0000259" key="2">
    <source>
        <dbReference type="SMART" id="SM00034"/>
    </source>
</evidence>
<evidence type="ECO:0000313" key="3">
    <source>
        <dbReference type="EMBL" id="CAC5407395.1"/>
    </source>
</evidence>
<dbReference type="InterPro" id="IPR001304">
    <property type="entry name" value="C-type_lectin-like"/>
</dbReference>
<name>A0A6J8DHA0_MYTCO</name>
<gene>
    <name evidence="3" type="ORF">MCOR_40875</name>
</gene>
<feature type="chain" id="PRO_5026927438" description="C-type lectin domain-containing protein" evidence="1">
    <location>
        <begin position="21"/>
        <end position="230"/>
    </location>
</feature>
<organism evidence="3 4">
    <name type="scientific">Mytilus coruscus</name>
    <name type="common">Sea mussel</name>
    <dbReference type="NCBI Taxonomy" id="42192"/>
    <lineage>
        <taxon>Eukaryota</taxon>
        <taxon>Metazoa</taxon>
        <taxon>Spiralia</taxon>
        <taxon>Lophotrochozoa</taxon>
        <taxon>Mollusca</taxon>
        <taxon>Bivalvia</taxon>
        <taxon>Autobranchia</taxon>
        <taxon>Pteriomorphia</taxon>
        <taxon>Mytilida</taxon>
        <taxon>Mytiloidea</taxon>
        <taxon>Mytilidae</taxon>
        <taxon>Mytilinae</taxon>
        <taxon>Mytilus</taxon>
    </lineage>
</organism>